<evidence type="ECO:0000256" key="1">
    <source>
        <dbReference type="SAM" id="MobiDB-lite"/>
    </source>
</evidence>
<feature type="region of interest" description="Disordered" evidence="1">
    <location>
        <begin position="145"/>
        <end position="167"/>
    </location>
</feature>
<dbReference type="Proteomes" id="UP000054549">
    <property type="component" value="Unassembled WGS sequence"/>
</dbReference>
<feature type="compositionally biased region" description="Low complexity" evidence="1">
    <location>
        <begin position="148"/>
        <end position="167"/>
    </location>
</feature>
<dbReference type="SUPFAM" id="SSF49503">
    <property type="entry name" value="Cupredoxins"/>
    <property type="match status" value="1"/>
</dbReference>
<dbReference type="EMBL" id="KN818248">
    <property type="protein sequence ID" value="KIL64606.1"/>
    <property type="molecule type" value="Genomic_DNA"/>
</dbReference>
<evidence type="ECO:0000313" key="3">
    <source>
        <dbReference type="EMBL" id="KIL64606.1"/>
    </source>
</evidence>
<evidence type="ECO:0000256" key="2">
    <source>
        <dbReference type="SAM" id="Phobius"/>
    </source>
</evidence>
<dbReference type="InParanoid" id="A0A0C2X5R2"/>
<keyword evidence="2" id="KW-0472">Membrane</keyword>
<keyword evidence="4" id="KW-1185">Reference proteome</keyword>
<dbReference type="HOGENOM" id="CLU_053381_6_0_1"/>
<reference evidence="3 4" key="1">
    <citation type="submission" date="2014-04" db="EMBL/GenBank/DDBJ databases">
        <title>Evolutionary Origins and Diversification of the Mycorrhizal Mutualists.</title>
        <authorList>
            <consortium name="DOE Joint Genome Institute"/>
            <consortium name="Mycorrhizal Genomics Consortium"/>
            <person name="Kohler A."/>
            <person name="Kuo A."/>
            <person name="Nagy L.G."/>
            <person name="Floudas D."/>
            <person name="Copeland A."/>
            <person name="Barry K.W."/>
            <person name="Cichocki N."/>
            <person name="Veneault-Fourrey C."/>
            <person name="LaButti K."/>
            <person name="Lindquist E.A."/>
            <person name="Lipzen A."/>
            <person name="Lundell T."/>
            <person name="Morin E."/>
            <person name="Murat C."/>
            <person name="Riley R."/>
            <person name="Ohm R."/>
            <person name="Sun H."/>
            <person name="Tunlid A."/>
            <person name="Henrissat B."/>
            <person name="Grigoriev I.V."/>
            <person name="Hibbett D.S."/>
            <person name="Martin F."/>
        </authorList>
    </citation>
    <scope>NUCLEOTIDE SEQUENCE [LARGE SCALE GENOMIC DNA]</scope>
    <source>
        <strain evidence="3 4">Koide BX008</strain>
    </source>
</reference>
<accession>A0A0C2X5R2</accession>
<sequence>MPAIFKVLSVGACLLPFISAFTFIVYVGKNEVTGQKGLGFDPSDINPVVGDIVSFTFASGTHSVVQSTFDHPCTPINGGYNSGSHTVDANIPLNDTTLPVGQLYINDTIPQWFFDQASGQCQQGAVMAVNPTVTQNVTAFKANAAQDTTPATSSTSSASGTSTSTASSSKKTNAAVVKFDVAVGGLAVLLGASLSAFLH</sequence>
<dbReference type="AlphaFoldDB" id="A0A0C2X5R2"/>
<organism evidence="3 4">
    <name type="scientific">Amanita muscaria (strain Koide BX008)</name>
    <dbReference type="NCBI Taxonomy" id="946122"/>
    <lineage>
        <taxon>Eukaryota</taxon>
        <taxon>Fungi</taxon>
        <taxon>Dikarya</taxon>
        <taxon>Basidiomycota</taxon>
        <taxon>Agaricomycotina</taxon>
        <taxon>Agaricomycetes</taxon>
        <taxon>Agaricomycetidae</taxon>
        <taxon>Agaricales</taxon>
        <taxon>Pluteineae</taxon>
        <taxon>Amanitaceae</taxon>
        <taxon>Amanita</taxon>
    </lineage>
</organism>
<name>A0A0C2X5R2_AMAMK</name>
<dbReference type="OrthoDB" id="1921208at2759"/>
<dbReference type="PANTHER" id="PTHR34883">
    <property type="entry name" value="SERINE-RICH PROTEIN, PUTATIVE-RELATED-RELATED"/>
    <property type="match status" value="1"/>
</dbReference>
<feature type="transmembrane region" description="Helical" evidence="2">
    <location>
        <begin position="179"/>
        <end position="198"/>
    </location>
</feature>
<dbReference type="Gene3D" id="2.60.40.420">
    <property type="entry name" value="Cupredoxins - blue copper proteins"/>
    <property type="match status" value="1"/>
</dbReference>
<gene>
    <name evidence="3" type="ORF">M378DRAFT_126435</name>
</gene>
<dbReference type="InterPro" id="IPR052953">
    <property type="entry name" value="Ser-rich/MCO-related"/>
</dbReference>
<keyword evidence="2" id="KW-1133">Transmembrane helix</keyword>
<keyword evidence="2" id="KW-0812">Transmembrane</keyword>
<protein>
    <submittedName>
        <fullName evidence="3">Uncharacterized protein</fullName>
    </submittedName>
</protein>
<dbReference type="STRING" id="946122.A0A0C2X5R2"/>
<dbReference type="InterPro" id="IPR008972">
    <property type="entry name" value="Cupredoxin"/>
</dbReference>
<evidence type="ECO:0000313" key="4">
    <source>
        <dbReference type="Proteomes" id="UP000054549"/>
    </source>
</evidence>
<proteinExistence type="predicted"/>
<dbReference type="PANTHER" id="PTHR34883:SF15">
    <property type="entry name" value="EXTRACELLULAR SERINE-RICH PROTEIN"/>
    <property type="match status" value="1"/>
</dbReference>
<feature type="transmembrane region" description="Helical" evidence="2">
    <location>
        <begin position="6"/>
        <end position="27"/>
    </location>
</feature>